<dbReference type="AlphaFoldDB" id="A0A0S3QVA2"/>
<dbReference type="InterPro" id="IPR006015">
    <property type="entry name" value="Universal_stress_UspA"/>
</dbReference>
<sequence>MIERILVATGGSPWSEKAVEYASKLAKKLGSKLVIVHVVEYPTVFSELVASVPFKEELRKQGEEVLKRAAGIAEREGVEYEFILKEGSVAENIAMAAVEGKADLVVVGSRARKGFFRESIGGIASKVAAITPCPVVIVKDTSYIEELLRKGILAK</sequence>
<evidence type="ECO:0000256" key="1">
    <source>
        <dbReference type="ARBA" id="ARBA00008791"/>
    </source>
</evidence>
<dbReference type="EMBL" id="AP013035">
    <property type="protein sequence ID" value="BAT72265.1"/>
    <property type="molecule type" value="Genomic_DNA"/>
</dbReference>
<dbReference type="RefSeq" id="WP_068550285.1">
    <property type="nucleotide sequence ID" value="NZ_AP013035.1"/>
</dbReference>
<dbReference type="Pfam" id="PF00582">
    <property type="entry name" value="Usp"/>
    <property type="match status" value="1"/>
</dbReference>
<dbReference type="OrthoDB" id="9794782at2"/>
<dbReference type="CDD" id="cd00293">
    <property type="entry name" value="USP-like"/>
    <property type="match status" value="1"/>
</dbReference>
<protein>
    <submittedName>
        <fullName evidence="3">UspA domain protein</fullName>
    </submittedName>
</protein>
<keyword evidence="4" id="KW-1185">Reference proteome</keyword>
<evidence type="ECO:0000313" key="4">
    <source>
        <dbReference type="Proteomes" id="UP000063234"/>
    </source>
</evidence>
<name>A0A0S3QVA2_THET7</name>
<reference evidence="4" key="1">
    <citation type="journal article" date="2018" name="Science">
        <title>A primordial and reversible TCA cycle in a facultatively chemolithoautotrophic thermophile.</title>
        <authorList>
            <person name="Nunoura T."/>
            <person name="Chikaraishi Y."/>
            <person name="Izaki R."/>
            <person name="Suwa T."/>
            <person name="Sato T."/>
            <person name="Harada T."/>
            <person name="Mori K."/>
            <person name="Kato Y."/>
            <person name="Miyazaki M."/>
            <person name="Shimamura S."/>
            <person name="Yanagawa K."/>
            <person name="Shuto A."/>
            <person name="Ohkouchi N."/>
            <person name="Fujita N."/>
            <person name="Takaki Y."/>
            <person name="Atomi H."/>
            <person name="Takai K."/>
        </authorList>
    </citation>
    <scope>NUCLEOTIDE SEQUENCE [LARGE SCALE GENOMIC DNA]</scope>
    <source>
        <strain evidence="4">DSM 17441 / JCM 13301 / NBRC 103674 / ABI70S6</strain>
    </source>
</reference>
<dbReference type="PANTHER" id="PTHR46268">
    <property type="entry name" value="STRESS RESPONSE PROTEIN NHAX"/>
    <property type="match status" value="1"/>
</dbReference>
<dbReference type="STRING" id="1298851.TST_1479"/>
<dbReference type="PANTHER" id="PTHR46268:SF25">
    <property type="entry name" value="USPA DOMAIN PROTEIN"/>
    <property type="match status" value="1"/>
</dbReference>
<dbReference type="Proteomes" id="UP000063234">
    <property type="component" value="Chromosome"/>
</dbReference>
<accession>A0A0S3QVA2</accession>
<dbReference type="InterPro" id="IPR014729">
    <property type="entry name" value="Rossmann-like_a/b/a_fold"/>
</dbReference>
<dbReference type="KEGG" id="ttk:TST_1479"/>
<proteinExistence type="inferred from homology"/>
<dbReference type="InterPro" id="IPR006016">
    <property type="entry name" value="UspA"/>
</dbReference>
<organism evidence="3 4">
    <name type="scientific">Thermosulfidibacter takaii (strain DSM 17441 / JCM 13301 / NBRC 103674 / ABI70S6)</name>
    <dbReference type="NCBI Taxonomy" id="1298851"/>
    <lineage>
        <taxon>Bacteria</taxon>
        <taxon>Pseudomonadati</taxon>
        <taxon>Thermosulfidibacterota</taxon>
        <taxon>Thermosulfidibacteria</taxon>
        <taxon>Thermosulfidibacterales</taxon>
        <taxon>Thermosulfidibacteraceae</taxon>
    </lineage>
</organism>
<evidence type="ECO:0000259" key="2">
    <source>
        <dbReference type="Pfam" id="PF00582"/>
    </source>
</evidence>
<comment type="similarity">
    <text evidence="1">Belongs to the universal stress protein A family.</text>
</comment>
<evidence type="ECO:0000313" key="3">
    <source>
        <dbReference type="EMBL" id="BAT72265.1"/>
    </source>
</evidence>
<dbReference type="PRINTS" id="PR01438">
    <property type="entry name" value="UNVRSLSTRESS"/>
</dbReference>
<dbReference type="Gene3D" id="3.40.50.620">
    <property type="entry name" value="HUPs"/>
    <property type="match status" value="1"/>
</dbReference>
<gene>
    <name evidence="3" type="ORF">TST_1479</name>
</gene>
<feature type="domain" description="UspA" evidence="2">
    <location>
        <begin position="1"/>
        <end position="139"/>
    </location>
</feature>
<dbReference type="SUPFAM" id="SSF52402">
    <property type="entry name" value="Adenine nucleotide alpha hydrolases-like"/>
    <property type="match status" value="1"/>
</dbReference>